<keyword evidence="4" id="KW-1185">Reference proteome</keyword>
<dbReference type="VEuPathDB" id="VectorBase:ASIC003458"/>
<dbReference type="EnsemblMetazoa" id="ASIC003458-RA">
    <property type="protein sequence ID" value="ASIC003458-PA"/>
    <property type="gene ID" value="ASIC003458"/>
</dbReference>
<name>A0A084VED9_ANOSI</name>
<dbReference type="AlphaFoldDB" id="A0A084VED9"/>
<evidence type="ECO:0000313" key="3">
    <source>
        <dbReference type="EnsemblMetazoa" id="ASIC003458-PA"/>
    </source>
</evidence>
<reference evidence="2 4" key="1">
    <citation type="journal article" date="2014" name="BMC Genomics">
        <title>Genome sequence of Anopheles sinensis provides insight into genetics basis of mosquito competence for malaria parasites.</title>
        <authorList>
            <person name="Zhou D."/>
            <person name="Zhang D."/>
            <person name="Ding G."/>
            <person name="Shi L."/>
            <person name="Hou Q."/>
            <person name="Ye Y."/>
            <person name="Xu Y."/>
            <person name="Zhou H."/>
            <person name="Xiong C."/>
            <person name="Li S."/>
            <person name="Yu J."/>
            <person name="Hong S."/>
            <person name="Yu X."/>
            <person name="Zou P."/>
            <person name="Chen C."/>
            <person name="Chang X."/>
            <person name="Wang W."/>
            <person name="Lv Y."/>
            <person name="Sun Y."/>
            <person name="Ma L."/>
            <person name="Shen B."/>
            <person name="Zhu C."/>
        </authorList>
    </citation>
    <scope>NUCLEOTIDE SEQUENCE [LARGE SCALE GENOMIC DNA]</scope>
</reference>
<organism evidence="2">
    <name type="scientific">Anopheles sinensis</name>
    <name type="common">Mosquito</name>
    <dbReference type="NCBI Taxonomy" id="74873"/>
    <lineage>
        <taxon>Eukaryota</taxon>
        <taxon>Metazoa</taxon>
        <taxon>Ecdysozoa</taxon>
        <taxon>Arthropoda</taxon>
        <taxon>Hexapoda</taxon>
        <taxon>Insecta</taxon>
        <taxon>Pterygota</taxon>
        <taxon>Neoptera</taxon>
        <taxon>Endopterygota</taxon>
        <taxon>Diptera</taxon>
        <taxon>Nematocera</taxon>
        <taxon>Culicoidea</taxon>
        <taxon>Culicidae</taxon>
        <taxon>Anophelinae</taxon>
        <taxon>Anopheles</taxon>
    </lineage>
</organism>
<proteinExistence type="predicted"/>
<evidence type="ECO:0000256" key="1">
    <source>
        <dbReference type="SAM" id="MobiDB-lite"/>
    </source>
</evidence>
<dbReference type="EMBL" id="KE524777">
    <property type="protein sequence ID" value="KFB36333.1"/>
    <property type="molecule type" value="Genomic_DNA"/>
</dbReference>
<feature type="compositionally biased region" description="Basic residues" evidence="1">
    <location>
        <begin position="109"/>
        <end position="120"/>
    </location>
</feature>
<dbReference type="Proteomes" id="UP000030765">
    <property type="component" value="Unassembled WGS sequence"/>
</dbReference>
<protein>
    <submittedName>
        <fullName evidence="2 3">Uncharacterized protein</fullName>
    </submittedName>
</protein>
<feature type="region of interest" description="Disordered" evidence="1">
    <location>
        <begin position="99"/>
        <end position="120"/>
    </location>
</feature>
<gene>
    <name evidence="2" type="ORF">ZHAS_00003458</name>
</gene>
<sequence length="120" mass="13318">MKETKLSNRGKLVNYRLPCTRFIPVSSVVSVALLSVPQPVDTLDRCTYTMRMPRCRSVIDQAERVAHYEKHPCGTEEMASCGIGVIYGQIALADGSHTAEDVNGASTGHRSRPNHRLIHR</sequence>
<dbReference type="EMBL" id="ATLV01012271">
    <property type="status" value="NOT_ANNOTATED_CDS"/>
    <property type="molecule type" value="Genomic_DNA"/>
</dbReference>
<reference evidence="3" key="2">
    <citation type="submission" date="2020-05" db="UniProtKB">
        <authorList>
            <consortium name="EnsemblMetazoa"/>
        </authorList>
    </citation>
    <scope>IDENTIFICATION</scope>
</reference>
<evidence type="ECO:0000313" key="4">
    <source>
        <dbReference type="Proteomes" id="UP000030765"/>
    </source>
</evidence>
<accession>A0A084VED9</accession>
<evidence type="ECO:0000313" key="2">
    <source>
        <dbReference type="EMBL" id="KFB36333.1"/>
    </source>
</evidence>